<dbReference type="InterPro" id="IPR050465">
    <property type="entry name" value="UPF0194_transport"/>
</dbReference>
<evidence type="ECO:0000313" key="8">
    <source>
        <dbReference type="EMBL" id="ANE52485.1"/>
    </source>
</evidence>
<evidence type="ECO:0000256" key="1">
    <source>
        <dbReference type="ARBA" id="ARBA00004196"/>
    </source>
</evidence>
<evidence type="ECO:0000256" key="4">
    <source>
        <dbReference type="SAM" id="MobiDB-lite"/>
    </source>
</evidence>
<dbReference type="PANTHER" id="PTHR32347">
    <property type="entry name" value="EFFLUX SYSTEM COMPONENT YKNX-RELATED"/>
    <property type="match status" value="1"/>
</dbReference>
<dbReference type="KEGG" id="fla:SY85_20385"/>
<dbReference type="Pfam" id="PF25967">
    <property type="entry name" value="RND-MFP_C"/>
    <property type="match status" value="1"/>
</dbReference>
<organism evidence="8 9">
    <name type="scientific">Flavisolibacter tropicus</name>
    <dbReference type="NCBI Taxonomy" id="1492898"/>
    <lineage>
        <taxon>Bacteria</taxon>
        <taxon>Pseudomonadati</taxon>
        <taxon>Bacteroidota</taxon>
        <taxon>Chitinophagia</taxon>
        <taxon>Chitinophagales</taxon>
        <taxon>Chitinophagaceae</taxon>
        <taxon>Flavisolibacter</taxon>
    </lineage>
</organism>
<dbReference type="PATRIC" id="fig|1492898.3.peg.4430"/>
<evidence type="ECO:0000256" key="2">
    <source>
        <dbReference type="ARBA" id="ARBA00023054"/>
    </source>
</evidence>
<feature type="region of interest" description="Disordered" evidence="4">
    <location>
        <begin position="358"/>
        <end position="378"/>
    </location>
</feature>
<dbReference type="EMBL" id="CP011390">
    <property type="protein sequence ID" value="ANE52485.1"/>
    <property type="molecule type" value="Genomic_DNA"/>
</dbReference>
<dbReference type="Proteomes" id="UP000077177">
    <property type="component" value="Chromosome"/>
</dbReference>
<dbReference type="Gene3D" id="2.40.30.170">
    <property type="match status" value="1"/>
</dbReference>
<comment type="subcellular location">
    <subcellularLocation>
        <location evidence="1">Cell envelope</location>
    </subcellularLocation>
</comment>
<accession>A0A172TZG9</accession>
<feature type="domain" description="Multidrug resistance protein MdtA-like C-terminal permuted SH3" evidence="6">
    <location>
        <begin position="380"/>
        <end position="426"/>
    </location>
</feature>
<evidence type="ECO:0000256" key="3">
    <source>
        <dbReference type="SAM" id="Coils"/>
    </source>
</evidence>
<dbReference type="GO" id="GO:0030313">
    <property type="term" value="C:cell envelope"/>
    <property type="evidence" value="ECO:0007669"/>
    <property type="project" value="UniProtKB-SubCell"/>
</dbReference>
<dbReference type="Gene3D" id="2.40.420.20">
    <property type="match status" value="1"/>
</dbReference>
<reference evidence="8 9" key="2">
    <citation type="journal article" date="2016" name="Int. J. Syst. Evol. Microbiol.">
        <title>Flavisolibacter tropicus sp. nov., isolated from tropical soil.</title>
        <authorList>
            <person name="Lee J.J."/>
            <person name="Kang M.S."/>
            <person name="Kim G.S."/>
            <person name="Lee C.S."/>
            <person name="Lim S."/>
            <person name="Lee J."/>
            <person name="Roh S.H."/>
            <person name="Kang H."/>
            <person name="Ha J.M."/>
            <person name="Bae S."/>
            <person name="Jung H.Y."/>
            <person name="Kim M.K."/>
        </authorList>
    </citation>
    <scope>NUCLEOTIDE SEQUENCE [LARGE SCALE GENOMIC DNA]</scope>
    <source>
        <strain evidence="8 9">LCS9</strain>
    </source>
</reference>
<proteinExistence type="predicted"/>
<dbReference type="RefSeq" id="WP_066407037.1">
    <property type="nucleotide sequence ID" value="NZ_CP011390.1"/>
</dbReference>
<dbReference type="InterPro" id="IPR058625">
    <property type="entry name" value="MdtA-like_BSH"/>
</dbReference>
<keyword evidence="9" id="KW-1185">Reference proteome</keyword>
<name>A0A172TZG9_9BACT</name>
<dbReference type="AlphaFoldDB" id="A0A172TZG9"/>
<evidence type="ECO:0000259" key="7">
    <source>
        <dbReference type="Pfam" id="PF26002"/>
    </source>
</evidence>
<feature type="coiled-coil region" evidence="3">
    <location>
        <begin position="114"/>
        <end position="172"/>
    </location>
</feature>
<feature type="domain" description="AprE-like beta-barrel" evidence="7">
    <location>
        <begin position="239"/>
        <end position="334"/>
    </location>
</feature>
<sequence>MNKTVKWILIGVGGVVALLAIMKFTAGASDSGVKVAVEKAAKRTIVETVNASGKVYPEIEVKVSPDISGEIVDLTVQEGDSVRKGQVLARIYADIYSSQRDQAAAQVSQSQASVANSSAALESLRAQLEQDQQAYTRNKQLFDEKVISKSEFEQYETKLRSSQAQFNAAQQNIRALQAGALSTSTQLQMANKNLGRATIVAPMSGVISMLNVKKGERVVGTAQMAGTEMMRVADMATMEVRVDVGENDIVKISIGDEADVQVDAYNNRKFKGQVTQIASSTKTGTAAVTSNDVTNYEVHIRLDPSSYADLMEPGKSKKFPFRPGMNASADIKTKRKENVIAVPITSVAARIKGSDKNIDQKKKEAKRGKDESEEDAVDNAVSDELEEVVFLVKEGKVEKKVVKTGIQDINYIEITSGLSGNEEIVIAPYNAVSKTLKSGTKVKVVEKDKLFER</sequence>
<dbReference type="SUPFAM" id="SSF111369">
    <property type="entry name" value="HlyD-like secretion proteins"/>
    <property type="match status" value="1"/>
</dbReference>
<evidence type="ECO:0000313" key="9">
    <source>
        <dbReference type="Proteomes" id="UP000077177"/>
    </source>
</evidence>
<dbReference type="Pfam" id="PF26002">
    <property type="entry name" value="Beta-barrel_AprE"/>
    <property type="match status" value="1"/>
</dbReference>
<dbReference type="STRING" id="1492898.SY85_20385"/>
<reference evidence="9" key="1">
    <citation type="submission" date="2015-01" db="EMBL/GenBank/DDBJ databases">
        <title>Flavisolibacter sp./LCS9/ whole genome sequencing.</title>
        <authorList>
            <person name="Kim M.K."/>
            <person name="Srinivasan S."/>
            <person name="Lee J.-J."/>
        </authorList>
    </citation>
    <scope>NUCLEOTIDE SEQUENCE [LARGE SCALE GENOMIC DNA]</scope>
    <source>
        <strain evidence="9">LCS9</strain>
    </source>
</reference>
<keyword evidence="2 3" id="KW-0175">Coiled coil</keyword>
<dbReference type="OrthoDB" id="9809068at2"/>
<dbReference type="InterPro" id="IPR058627">
    <property type="entry name" value="MdtA-like_C"/>
</dbReference>
<evidence type="ECO:0000259" key="5">
    <source>
        <dbReference type="Pfam" id="PF25917"/>
    </source>
</evidence>
<evidence type="ECO:0000259" key="6">
    <source>
        <dbReference type="Pfam" id="PF25967"/>
    </source>
</evidence>
<gene>
    <name evidence="8" type="ORF">SY85_20385</name>
</gene>
<dbReference type="Gene3D" id="1.10.287.470">
    <property type="entry name" value="Helix hairpin bin"/>
    <property type="match status" value="1"/>
</dbReference>
<feature type="domain" description="Multidrug resistance protein MdtA-like barrel-sandwich hybrid" evidence="5">
    <location>
        <begin position="61"/>
        <end position="220"/>
    </location>
</feature>
<dbReference type="InterPro" id="IPR058982">
    <property type="entry name" value="Beta-barrel_AprE"/>
</dbReference>
<dbReference type="Pfam" id="PF25917">
    <property type="entry name" value="BSH_RND"/>
    <property type="match status" value="1"/>
</dbReference>
<protein>
    <submittedName>
        <fullName evidence="8">RND transporter</fullName>
    </submittedName>
</protein>
<dbReference type="Gene3D" id="2.40.50.100">
    <property type="match status" value="1"/>
</dbReference>
<feature type="compositionally biased region" description="Basic and acidic residues" evidence="4">
    <location>
        <begin position="358"/>
        <end position="370"/>
    </location>
</feature>